<feature type="region of interest" description="Disordered" evidence="6">
    <location>
        <begin position="837"/>
        <end position="923"/>
    </location>
</feature>
<dbReference type="PROSITE" id="PS50145">
    <property type="entry name" value="ZF_TRAF"/>
    <property type="match status" value="1"/>
</dbReference>
<evidence type="ECO:0000256" key="2">
    <source>
        <dbReference type="ARBA" id="ARBA00022771"/>
    </source>
</evidence>
<dbReference type="Pfam" id="PF15966">
    <property type="entry name" value="F-box_4"/>
    <property type="match status" value="1"/>
</dbReference>
<dbReference type="Proteomes" id="UP000001593">
    <property type="component" value="Unassembled WGS sequence"/>
</dbReference>
<dbReference type="InterPro" id="IPR043013">
    <property type="entry name" value="Znf_TRAF_N"/>
</dbReference>
<dbReference type="InterPro" id="IPR031890">
    <property type="entry name" value="Fbxo30/Fbxo40"/>
</dbReference>
<dbReference type="InParanoid" id="A7S9N8"/>
<feature type="region of interest" description="Disordered" evidence="6">
    <location>
        <begin position="146"/>
        <end position="168"/>
    </location>
</feature>
<dbReference type="Gene3D" id="3.30.40.10">
    <property type="entry name" value="Zinc/RING finger domain, C3HC4 (zinc finger)"/>
    <property type="match status" value="1"/>
</dbReference>
<dbReference type="SUPFAM" id="SSF81383">
    <property type="entry name" value="F-box domain"/>
    <property type="match status" value="1"/>
</dbReference>
<evidence type="ECO:0000256" key="4">
    <source>
        <dbReference type="ARBA" id="ARBA00022833"/>
    </source>
</evidence>
<keyword evidence="1 5" id="KW-0479">Metal-binding</keyword>
<gene>
    <name evidence="8" type="ORF">NEMVEDRAFT_v1g208916</name>
</gene>
<accession>A7S9N8</accession>
<dbReference type="PhylomeDB" id="A7S9N8"/>
<evidence type="ECO:0000259" key="7">
    <source>
        <dbReference type="PROSITE" id="PS50145"/>
    </source>
</evidence>
<evidence type="ECO:0000256" key="6">
    <source>
        <dbReference type="SAM" id="MobiDB-lite"/>
    </source>
</evidence>
<dbReference type="PANTHER" id="PTHR15933">
    <property type="entry name" value="PROTEIN CBG16327"/>
    <property type="match status" value="1"/>
</dbReference>
<evidence type="ECO:0000256" key="5">
    <source>
        <dbReference type="PROSITE-ProRule" id="PRU00207"/>
    </source>
</evidence>
<dbReference type="PANTHER" id="PTHR15933:SF20">
    <property type="entry name" value="F-BOX DOMAIN-CONTAINING PROTEIN"/>
    <property type="match status" value="1"/>
</dbReference>
<protein>
    <recommendedName>
        <fullName evidence="7">TRAF-type domain-containing protein</fullName>
    </recommendedName>
</protein>
<feature type="region of interest" description="Disordered" evidence="6">
    <location>
        <begin position="182"/>
        <end position="206"/>
    </location>
</feature>
<keyword evidence="9" id="KW-1185">Reference proteome</keyword>
<dbReference type="GO" id="GO:0008270">
    <property type="term" value="F:zinc ion binding"/>
    <property type="evidence" value="ECO:0007669"/>
    <property type="project" value="UniProtKB-KW"/>
</dbReference>
<dbReference type="AlphaFoldDB" id="A7S9N8"/>
<dbReference type="InterPro" id="IPR001810">
    <property type="entry name" value="F-box_dom"/>
</dbReference>
<evidence type="ECO:0000313" key="9">
    <source>
        <dbReference type="Proteomes" id="UP000001593"/>
    </source>
</evidence>
<dbReference type="Gene3D" id="3.30.40.150">
    <property type="entry name" value="TRAF-like zinc-finger, N-terminal subdomain"/>
    <property type="match status" value="1"/>
</dbReference>
<feature type="compositionally biased region" description="Polar residues" evidence="6">
    <location>
        <begin position="910"/>
        <end position="921"/>
    </location>
</feature>
<dbReference type="Pfam" id="PF15965">
    <property type="entry name" value="zf-TRAF_2"/>
    <property type="match status" value="1"/>
</dbReference>
<dbReference type="InterPro" id="IPR013083">
    <property type="entry name" value="Znf_RING/FYVE/PHD"/>
</dbReference>
<feature type="region of interest" description="Disordered" evidence="6">
    <location>
        <begin position="636"/>
        <end position="661"/>
    </location>
</feature>
<dbReference type="InterPro" id="IPR036047">
    <property type="entry name" value="F-box-like_dom_sf"/>
</dbReference>
<sequence length="955" mass="106487">MDQTYEKNHEHCQNCFKLYCTSNEKCKVIACDSGCCLRMHECKLSEHKLVCLKAKTPCTNSFYGCPAVLPRESIKSHLSICPASAIFCTMEWNRYPVYSKSRLSWVPFFQPNPVLVKGQLDVELALRDQRILNDVFKKKCRKGKAKKVSTTAQDNGIEKPPRHVESGTEMAPALLELEKKLSLKNSENSGETNNISRSQESRNESNSINEIELVLASCEHNIVDLAESEISRRLNQCVLSSEDKEQAGAALPLADTETKPYNGSNAPIDSSHASVNIPHNSVIDKRSDLDSSSSDNRTHCFDDNIKSAEYETTSLPPPPKFVPIHLAEPLGLNVMLETLPKFQKQTPLYSIPCNQVFRRDEYGEHFKAVHSDIHGGLNGWLEERCPLAQYGCTFVRYRLHPNTQCGGVVFNQDLGNFGIRTCMKDQQCPHNIPSTGNNNLLCLLPVEILQTIAGMLDGFGLCNLSRTCKLLREVCRSILEKKGIVMFEWEKRIHDNGEWSWQVRQRKWFFSTSFTPIKSWVHSNTPTMTAHLEKCSFYDRHVHHKQFRYHSTQIPTHVGTFDDTGWASSEYEDIMLPSQIIQNFERSEYFGGCMRDASRGAVNGNYREHQGKHNLEFVIQCNEHFAGLEHLEPQLPETPNLALSPAQEEEGKSSIAQGEESGMEELLSTDDHEFDPCHTADKIAQAYLYMYSGGEPGLASTEQSRPDEDYSLPLVHVPSSWEPTQPVQQGSLDIDDFTLASEQELISCPETPFNIQDPSLLPDPLQHEGLKEAKEAAEVVANAYMYLYTGSPIRNAITVHNESLPCDSAYNYQPPVNEALSQSGQDQDLPLLDSIDGRVENSAGKPQESVPNSDQDASIPTAKQTTSSNTPYIQDTGSIHVTGVCQDDSSSTSDEDSNMFASASDGEVSSDGQGESSTSMHITAGGEGPLFVSVEDIEHDEVGCSHVAYEIHVKV</sequence>
<dbReference type="STRING" id="45351.A7S9N8"/>
<evidence type="ECO:0000256" key="3">
    <source>
        <dbReference type="ARBA" id="ARBA00022786"/>
    </source>
</evidence>
<dbReference type="HOGENOM" id="CLU_308899_0_0_1"/>
<dbReference type="EMBL" id="DS469604">
    <property type="protein sequence ID" value="EDO39611.1"/>
    <property type="molecule type" value="Genomic_DNA"/>
</dbReference>
<evidence type="ECO:0000313" key="8">
    <source>
        <dbReference type="EMBL" id="EDO39611.1"/>
    </source>
</evidence>
<keyword evidence="2 5" id="KW-0863">Zinc-finger</keyword>
<reference evidence="8 9" key="1">
    <citation type="journal article" date="2007" name="Science">
        <title>Sea anemone genome reveals ancestral eumetazoan gene repertoire and genomic organization.</title>
        <authorList>
            <person name="Putnam N.H."/>
            <person name="Srivastava M."/>
            <person name="Hellsten U."/>
            <person name="Dirks B."/>
            <person name="Chapman J."/>
            <person name="Salamov A."/>
            <person name="Terry A."/>
            <person name="Shapiro H."/>
            <person name="Lindquist E."/>
            <person name="Kapitonov V.V."/>
            <person name="Jurka J."/>
            <person name="Genikhovich G."/>
            <person name="Grigoriev I.V."/>
            <person name="Lucas S.M."/>
            <person name="Steele R.E."/>
            <person name="Finnerty J.R."/>
            <person name="Technau U."/>
            <person name="Martindale M.Q."/>
            <person name="Rokhsar D.S."/>
        </authorList>
    </citation>
    <scope>NUCLEOTIDE SEQUENCE [LARGE SCALE GENOMIC DNA]</scope>
    <source>
        <strain evidence="9">CH2 X CH6</strain>
    </source>
</reference>
<dbReference type="eggNOG" id="ENOG502QTD9">
    <property type="taxonomic scope" value="Eukaryota"/>
</dbReference>
<feature type="compositionally biased region" description="Polar residues" evidence="6">
    <location>
        <begin position="849"/>
        <end position="879"/>
    </location>
</feature>
<proteinExistence type="predicted"/>
<feature type="zinc finger region" description="TRAF-type" evidence="5">
    <location>
        <begin position="47"/>
        <end position="89"/>
    </location>
</feature>
<dbReference type="GO" id="GO:0061630">
    <property type="term" value="F:ubiquitin protein ligase activity"/>
    <property type="evidence" value="ECO:0007669"/>
    <property type="project" value="InterPro"/>
</dbReference>
<keyword evidence="3" id="KW-0833">Ubl conjugation pathway</keyword>
<dbReference type="InterPro" id="IPR001293">
    <property type="entry name" value="Znf_TRAF"/>
</dbReference>
<name>A7S9N8_NEMVE</name>
<organism evidence="8 9">
    <name type="scientific">Nematostella vectensis</name>
    <name type="common">Starlet sea anemone</name>
    <dbReference type="NCBI Taxonomy" id="45351"/>
    <lineage>
        <taxon>Eukaryota</taxon>
        <taxon>Metazoa</taxon>
        <taxon>Cnidaria</taxon>
        <taxon>Anthozoa</taxon>
        <taxon>Hexacorallia</taxon>
        <taxon>Actiniaria</taxon>
        <taxon>Edwardsiidae</taxon>
        <taxon>Nematostella</taxon>
    </lineage>
</organism>
<evidence type="ECO:0000256" key="1">
    <source>
        <dbReference type="ARBA" id="ARBA00022723"/>
    </source>
</evidence>
<feature type="compositionally biased region" description="Basic and acidic residues" evidence="6">
    <location>
        <begin position="156"/>
        <end position="166"/>
    </location>
</feature>
<feature type="domain" description="TRAF-type" evidence="7">
    <location>
        <begin position="47"/>
        <end position="89"/>
    </location>
</feature>
<keyword evidence="4 5" id="KW-0862">Zinc</keyword>
<feature type="compositionally biased region" description="Low complexity" evidence="6">
    <location>
        <begin position="183"/>
        <end position="206"/>
    </location>
</feature>